<evidence type="ECO:0000256" key="4">
    <source>
        <dbReference type="SAM" id="MobiDB-lite"/>
    </source>
</evidence>
<feature type="compositionally biased region" description="Polar residues" evidence="4">
    <location>
        <begin position="1"/>
        <end position="58"/>
    </location>
</feature>
<dbReference type="OrthoDB" id="5560525at2759"/>
<feature type="coiled-coil region" evidence="3">
    <location>
        <begin position="209"/>
        <end position="236"/>
    </location>
</feature>
<dbReference type="InterPro" id="IPR009449">
    <property type="entry name" value="Sec2_N"/>
</dbReference>
<evidence type="ECO:0000256" key="3">
    <source>
        <dbReference type="SAM" id="Coils"/>
    </source>
</evidence>
<evidence type="ECO:0000259" key="5">
    <source>
        <dbReference type="Pfam" id="PF06428"/>
    </source>
</evidence>
<feature type="region of interest" description="Disordered" evidence="4">
    <location>
        <begin position="1"/>
        <end position="70"/>
    </location>
</feature>
<gene>
    <name evidence="6" type="primary">Rab3il1</name>
    <name evidence="6" type="ORF">TNCT_49931</name>
</gene>
<evidence type="ECO:0000256" key="1">
    <source>
        <dbReference type="ARBA" id="ARBA00023054"/>
    </source>
</evidence>
<feature type="coiled-coil region" evidence="3">
    <location>
        <begin position="273"/>
        <end position="300"/>
    </location>
</feature>
<dbReference type="EMBL" id="BMAO01013537">
    <property type="protein sequence ID" value="GFQ89505.1"/>
    <property type="molecule type" value="Genomic_DNA"/>
</dbReference>
<keyword evidence="7" id="KW-1185">Reference proteome</keyword>
<organism evidence="6 7">
    <name type="scientific">Trichonephila clavata</name>
    <name type="common">Joro spider</name>
    <name type="synonym">Nephila clavata</name>
    <dbReference type="NCBI Taxonomy" id="2740835"/>
    <lineage>
        <taxon>Eukaryota</taxon>
        <taxon>Metazoa</taxon>
        <taxon>Ecdysozoa</taxon>
        <taxon>Arthropoda</taxon>
        <taxon>Chelicerata</taxon>
        <taxon>Arachnida</taxon>
        <taxon>Araneae</taxon>
        <taxon>Araneomorphae</taxon>
        <taxon>Entelegynae</taxon>
        <taxon>Araneoidea</taxon>
        <taxon>Nephilidae</taxon>
        <taxon>Trichonephila</taxon>
    </lineage>
</organism>
<name>A0A8X6J355_TRICU</name>
<dbReference type="PANTHER" id="PTHR14430:SF0">
    <property type="entry name" value="SEC2P DOMAIN-CONTAINING PROTEIN"/>
    <property type="match status" value="1"/>
</dbReference>
<dbReference type="CDD" id="cd21044">
    <property type="entry name" value="Rab11BD_RAB3IP_like"/>
    <property type="match status" value="1"/>
</dbReference>
<comment type="similarity">
    <text evidence="2">Belongs to the SEC2 family.</text>
</comment>
<sequence length="523" mass="58491">MHHEGSNNYHSESLSNGSPSKINTKLSSVQDKQDLASCSSNDSKSIENSESVKNSKNVDNMEVPEPVEKGTSVYEDATALWKASSRRCSSDGALKAMQGNCQKPERGNSFSDSDEKTAALKAKIHEKYDQFDKEMAAKASANGLLLNGNSPPAKAVLELGGEVAAILSPDPRTMPPEDTCVFTSGGPAGVFWELKTADDSLPGRNSLMAEVKELAYSRLQQELQKAQLELTLKDEEVLRLSQIRDEVGAELEELTASLFEEANNMVRDANVKQAYAEKLLKEANLKIEVLQAEVQALKTLVITSTPSMPNPHLHPQIDKRHNGVRSLFTQGHKRSPSNYELCSFRETPPGSPTKEAAFSNFSPDNYEVDPVFHQQFLEWHQNPKLDKDNPFLANIYQEDILPCLNFTNKKLSDAVLSAIEENAITIEQVNGKNPFPKSNSTKRRCSLLEAPKICKYRMKISEDPDWYYISQLCRNRIAAVCDFFCYIRYIQQGLVKSGVHEIYWEIIRKRRDVSLARLGILSL</sequence>
<protein>
    <submittedName>
        <fullName evidence="6">Guanine nucleotide exchange factor for Rab-3A</fullName>
    </submittedName>
</protein>
<dbReference type="GO" id="GO:0006887">
    <property type="term" value="P:exocytosis"/>
    <property type="evidence" value="ECO:0007669"/>
    <property type="project" value="TreeGrafter"/>
</dbReference>
<dbReference type="Gene3D" id="1.20.5.4880">
    <property type="match status" value="1"/>
</dbReference>
<dbReference type="InterPro" id="IPR040351">
    <property type="entry name" value="RAB3IL/RAB3IP/Sec2"/>
</dbReference>
<dbReference type="Pfam" id="PF25555">
    <property type="entry name" value="RAB3A-like_C"/>
    <property type="match status" value="1"/>
</dbReference>
<dbReference type="SUPFAM" id="SSF144284">
    <property type="entry name" value="Sec2 N-terminal region"/>
    <property type="match status" value="1"/>
</dbReference>
<comment type="caution">
    <text evidence="6">The sequence shown here is derived from an EMBL/GenBank/DDBJ whole genome shotgun (WGS) entry which is preliminary data.</text>
</comment>
<evidence type="ECO:0000313" key="7">
    <source>
        <dbReference type="Proteomes" id="UP000887116"/>
    </source>
</evidence>
<dbReference type="GO" id="GO:0005085">
    <property type="term" value="F:guanyl-nucleotide exchange factor activity"/>
    <property type="evidence" value="ECO:0007669"/>
    <property type="project" value="InterPro"/>
</dbReference>
<dbReference type="Pfam" id="PF06428">
    <property type="entry name" value="Sec2p"/>
    <property type="match status" value="1"/>
</dbReference>
<feature type="domain" description="GDP/GTP exchange factor Sec2 N-terminal" evidence="5">
    <location>
        <begin position="206"/>
        <end position="300"/>
    </location>
</feature>
<dbReference type="PANTHER" id="PTHR14430">
    <property type="entry name" value="RABIN3-RELATED"/>
    <property type="match status" value="1"/>
</dbReference>
<dbReference type="AlphaFoldDB" id="A0A8X6J355"/>
<proteinExistence type="inferred from homology"/>
<evidence type="ECO:0000256" key="2">
    <source>
        <dbReference type="ARBA" id="ARBA00025794"/>
    </source>
</evidence>
<evidence type="ECO:0000313" key="6">
    <source>
        <dbReference type="EMBL" id="GFQ89505.1"/>
    </source>
</evidence>
<keyword evidence="1 3" id="KW-0175">Coiled coil</keyword>
<accession>A0A8X6J355</accession>
<dbReference type="Proteomes" id="UP000887116">
    <property type="component" value="Unassembled WGS sequence"/>
</dbReference>
<reference evidence="6" key="1">
    <citation type="submission" date="2020-07" db="EMBL/GenBank/DDBJ databases">
        <title>Multicomponent nature underlies the extraordinary mechanical properties of spider dragline silk.</title>
        <authorList>
            <person name="Kono N."/>
            <person name="Nakamura H."/>
            <person name="Mori M."/>
            <person name="Yoshida Y."/>
            <person name="Ohtoshi R."/>
            <person name="Malay A.D."/>
            <person name="Moran D.A.P."/>
            <person name="Tomita M."/>
            <person name="Numata K."/>
            <person name="Arakawa K."/>
        </authorList>
    </citation>
    <scope>NUCLEOTIDE SEQUENCE</scope>
</reference>
<dbReference type="GO" id="GO:0070319">
    <property type="term" value="C:Golgi to plasma membrane transport vesicle"/>
    <property type="evidence" value="ECO:0007669"/>
    <property type="project" value="TreeGrafter"/>
</dbReference>